<evidence type="ECO:0000313" key="2">
    <source>
        <dbReference type="Proteomes" id="UP001143910"/>
    </source>
</evidence>
<comment type="caution">
    <text evidence="1">The sequence shown here is derived from an EMBL/GenBank/DDBJ whole genome shotgun (WGS) entry which is preliminary data.</text>
</comment>
<gene>
    <name evidence="1" type="ORF">NQ176_g6806</name>
</gene>
<sequence length="310" mass="34322">MKSATLLSGLLAAVAPSLVAACGEDGAPSCYGPRNNVEYVRQVKRMQPGAPNATYGPKGPLEWGQINFLHTTDTHGWLEGHIKEQNYGADWGDFVTFTRRMKQTAGNMGADLLLIDTGDLHDGTGLSDSTKQDGEVSMPIFNEIDYDILTIGNHELYVSEVAYQMFNTYAKKWGDRYITSNVKILNPNTKQFEYVGATHRYFTTGKGIRIMAFGVLFDFTGNSNVSQVIKAADMVQQQWFIDALNTKDPIDMILLVGHNAISPKDSGSTFKTVWNAIRKVHPTKPITMFGGHSHIRDFAVYDENSVGIEL</sequence>
<proteinExistence type="predicted"/>
<dbReference type="Proteomes" id="UP001143910">
    <property type="component" value="Unassembled WGS sequence"/>
</dbReference>
<reference evidence="1" key="1">
    <citation type="submission" date="2022-08" db="EMBL/GenBank/DDBJ databases">
        <title>Genome Sequence of Lecanicillium fungicola.</title>
        <authorList>
            <person name="Buettner E."/>
        </authorList>
    </citation>
    <scope>NUCLEOTIDE SEQUENCE</scope>
    <source>
        <strain evidence="1">Babe33</strain>
    </source>
</reference>
<keyword evidence="2" id="KW-1185">Reference proteome</keyword>
<organism evidence="1 2">
    <name type="scientific">Zarea fungicola</name>
    <dbReference type="NCBI Taxonomy" id="93591"/>
    <lineage>
        <taxon>Eukaryota</taxon>
        <taxon>Fungi</taxon>
        <taxon>Dikarya</taxon>
        <taxon>Ascomycota</taxon>
        <taxon>Pezizomycotina</taxon>
        <taxon>Sordariomycetes</taxon>
        <taxon>Hypocreomycetidae</taxon>
        <taxon>Hypocreales</taxon>
        <taxon>Cordycipitaceae</taxon>
        <taxon>Zarea</taxon>
    </lineage>
</organism>
<dbReference type="EMBL" id="JANJQO010001033">
    <property type="protein sequence ID" value="KAJ2973073.1"/>
    <property type="molecule type" value="Genomic_DNA"/>
</dbReference>
<protein>
    <submittedName>
        <fullName evidence="1">Uncharacterized protein</fullName>
    </submittedName>
</protein>
<evidence type="ECO:0000313" key="1">
    <source>
        <dbReference type="EMBL" id="KAJ2973073.1"/>
    </source>
</evidence>
<accession>A0ACC1N2S1</accession>
<name>A0ACC1N2S1_9HYPO</name>